<name>A0A8W8N6E5_MAGGI</name>
<dbReference type="Pfam" id="PF00092">
    <property type="entry name" value="VWA"/>
    <property type="match status" value="1"/>
</dbReference>
<dbReference type="InterPro" id="IPR013320">
    <property type="entry name" value="ConA-like_dom_sf"/>
</dbReference>
<dbReference type="Proteomes" id="UP000005408">
    <property type="component" value="Unassembled WGS sequence"/>
</dbReference>
<dbReference type="InterPro" id="IPR036508">
    <property type="entry name" value="Chitin-bd_dom_sf"/>
</dbReference>
<dbReference type="SUPFAM" id="SSF57625">
    <property type="entry name" value="Invertebrate chitin-binding proteins"/>
    <property type="match status" value="1"/>
</dbReference>
<dbReference type="CDD" id="cd01450">
    <property type="entry name" value="vWFA_subfamily_ECM"/>
    <property type="match status" value="1"/>
</dbReference>
<evidence type="ECO:0000256" key="4">
    <source>
        <dbReference type="SAM" id="SignalP"/>
    </source>
</evidence>
<evidence type="ECO:0000313" key="8">
    <source>
        <dbReference type="Proteomes" id="UP000005408"/>
    </source>
</evidence>
<dbReference type="InterPro" id="IPR002557">
    <property type="entry name" value="Chitin-bd_dom"/>
</dbReference>
<dbReference type="GO" id="GO:0005576">
    <property type="term" value="C:extracellular region"/>
    <property type="evidence" value="ECO:0007669"/>
    <property type="project" value="InterPro"/>
</dbReference>
<evidence type="ECO:0000256" key="1">
    <source>
        <dbReference type="ARBA" id="ARBA00023278"/>
    </source>
</evidence>
<evidence type="ECO:0000259" key="5">
    <source>
        <dbReference type="PROSITE" id="PS50234"/>
    </source>
</evidence>
<dbReference type="PROSITE" id="PS50940">
    <property type="entry name" value="CHIT_BIND_II"/>
    <property type="match status" value="1"/>
</dbReference>
<comment type="similarity">
    <text evidence="2">Belongs to the fibril-associated collagens with interrupted helices (FACIT) family.</text>
</comment>
<dbReference type="SUPFAM" id="SSF49899">
    <property type="entry name" value="Concanavalin A-like lectins/glucanases"/>
    <property type="match status" value="1"/>
</dbReference>
<dbReference type="GO" id="GO:0008061">
    <property type="term" value="F:chitin binding"/>
    <property type="evidence" value="ECO:0007669"/>
    <property type="project" value="InterPro"/>
</dbReference>
<evidence type="ECO:0000256" key="3">
    <source>
        <dbReference type="SAM" id="MobiDB-lite"/>
    </source>
</evidence>
<feature type="domain" description="Chitin-binding type-2" evidence="6">
    <location>
        <begin position="359"/>
        <end position="421"/>
    </location>
</feature>
<feature type="chain" id="PRO_5036464885" description="Cartilage matrix protein" evidence="4">
    <location>
        <begin position="17"/>
        <end position="775"/>
    </location>
</feature>
<dbReference type="PANTHER" id="PTHR24020">
    <property type="entry name" value="COLLAGEN ALPHA"/>
    <property type="match status" value="1"/>
</dbReference>
<dbReference type="Gene3D" id="3.40.50.410">
    <property type="entry name" value="von Willebrand factor, type A domain"/>
    <property type="match status" value="1"/>
</dbReference>
<keyword evidence="8" id="KW-1185">Reference proteome</keyword>
<dbReference type="OMA" id="CCPANTS"/>
<dbReference type="OrthoDB" id="6146172at2759"/>
<proteinExistence type="inferred from homology"/>
<reference evidence="7" key="1">
    <citation type="submission" date="2022-08" db="UniProtKB">
        <authorList>
            <consortium name="EnsemblMetazoa"/>
        </authorList>
    </citation>
    <scope>IDENTIFICATION</scope>
    <source>
        <strain evidence="7">05x7-T-G4-1.051#20</strain>
    </source>
</reference>
<feature type="region of interest" description="Disordered" evidence="3">
    <location>
        <begin position="326"/>
        <end position="356"/>
    </location>
</feature>
<accession>A0A8W8N6E5</accession>
<dbReference type="PANTHER" id="PTHR24020:SF20">
    <property type="entry name" value="PH DOMAIN-CONTAINING PROTEIN"/>
    <property type="match status" value="1"/>
</dbReference>
<evidence type="ECO:0000259" key="6">
    <source>
        <dbReference type="PROSITE" id="PS50940"/>
    </source>
</evidence>
<dbReference type="InterPro" id="IPR050525">
    <property type="entry name" value="ECM_Assembly_Org"/>
</dbReference>
<dbReference type="PRINTS" id="PR00453">
    <property type="entry name" value="VWFADOMAIN"/>
</dbReference>
<dbReference type="AlphaFoldDB" id="A0A8W8N6E5"/>
<feature type="domain" description="VWFA" evidence="5">
    <location>
        <begin position="149"/>
        <end position="317"/>
    </location>
</feature>
<protein>
    <recommendedName>
        <fullName evidence="9">Cartilage matrix protein</fullName>
    </recommendedName>
</protein>
<dbReference type="SUPFAM" id="SSF53300">
    <property type="entry name" value="vWA-like"/>
    <property type="match status" value="1"/>
</dbReference>
<sequence length="775" mass="85338">MNIVLLVFCLIGFCRSIPNPGGIRVQLPDSPITINMEPQKINVESPVSRIKPPKARFEAPKTGLEPVRARLEPPKARMEPPKARIEPPKARIESTKARIELPKARIESRIESPNSVVAGIDSSRSKLEQAKTTFESKQAINPGCRNLLDVVAVVDGSDSITSPDFQTLKSSLVDLMDGLQLAEDQARFGVVLYSSDVAAEIPLSADRRQLKSKIMGLRHPRDGTRTDLGIKSLRKMFSQQGRPGVPRVGVVITDGISKNPRDTAKESELARSEGVKLYAVGVSDLIAENELKSIASNGTRVLSVTSFDQLKLVFSSLVVQVCPTTTTTTTTTTPAPTTTTTTKTTTTLPPTTKKPKNPCDSCKMSNGAGFTRHPTDCSKFIQCYFGNNGLKKMSYQECPWGNFWDQSSLTCQPAHRVKCPTDRCLDPEVLTYDLPGSCRSFWACDGGESIPMCCPYGTSYHSGIGCLPDNKCKDPCPPRPTQHLNPRAIMSDKIDSKKNAPLREMSLPGLKPKLNIKPRKPVCDKKAVRGDSNSFEQFVERYGWIKMPCAPGTQYSQADCECTTTVPYSSNKTAECTSKLKLNFSDGFEDERDKRPVYIVNNNVSFSGGVAKFSGKSRLRVPQLSNVDYGDSVMLRIRFRDSTNSSGRPQALISNADCGNNASILIAKDKDRIIFGAHTENGGYNQIELPKPKTEWRNVKYSYNLGRLQGSVNTDKVTRWIPGGGKIQSRPCALQIGHGENLDDFEGDIDDLEIFTQCMPPDDMYFDEDYGGGFL</sequence>
<dbReference type="InterPro" id="IPR036465">
    <property type="entry name" value="vWFA_dom_sf"/>
</dbReference>
<dbReference type="InterPro" id="IPR002035">
    <property type="entry name" value="VWF_A"/>
</dbReference>
<dbReference type="SMART" id="SM00327">
    <property type="entry name" value="VWA"/>
    <property type="match status" value="1"/>
</dbReference>
<dbReference type="EnsemblMetazoa" id="G4476.1">
    <property type="protein sequence ID" value="G4476.1:cds"/>
    <property type="gene ID" value="G4476"/>
</dbReference>
<feature type="compositionally biased region" description="Low complexity" evidence="3">
    <location>
        <begin position="326"/>
        <end position="351"/>
    </location>
</feature>
<evidence type="ECO:0000256" key="2">
    <source>
        <dbReference type="ARBA" id="ARBA00049648"/>
    </source>
</evidence>
<dbReference type="Gene3D" id="2.170.140.10">
    <property type="entry name" value="Chitin binding domain"/>
    <property type="match status" value="1"/>
</dbReference>
<evidence type="ECO:0008006" key="9">
    <source>
        <dbReference type="Google" id="ProtNLM"/>
    </source>
</evidence>
<dbReference type="SMART" id="SM00494">
    <property type="entry name" value="ChtBD2"/>
    <property type="match status" value="2"/>
</dbReference>
<organism evidence="7 8">
    <name type="scientific">Magallana gigas</name>
    <name type="common">Pacific oyster</name>
    <name type="synonym">Crassostrea gigas</name>
    <dbReference type="NCBI Taxonomy" id="29159"/>
    <lineage>
        <taxon>Eukaryota</taxon>
        <taxon>Metazoa</taxon>
        <taxon>Spiralia</taxon>
        <taxon>Lophotrochozoa</taxon>
        <taxon>Mollusca</taxon>
        <taxon>Bivalvia</taxon>
        <taxon>Autobranchia</taxon>
        <taxon>Pteriomorphia</taxon>
        <taxon>Ostreida</taxon>
        <taxon>Ostreoidea</taxon>
        <taxon>Ostreidae</taxon>
        <taxon>Magallana</taxon>
    </lineage>
</organism>
<evidence type="ECO:0000313" key="7">
    <source>
        <dbReference type="EnsemblMetazoa" id="G4476.1:cds"/>
    </source>
</evidence>
<dbReference type="PROSITE" id="PS50234">
    <property type="entry name" value="VWFA"/>
    <property type="match status" value="1"/>
</dbReference>
<keyword evidence="4" id="KW-0732">Signal</keyword>
<dbReference type="Pfam" id="PF01607">
    <property type="entry name" value="CBM_14"/>
    <property type="match status" value="1"/>
</dbReference>
<keyword evidence="1" id="KW-0379">Hydroxylation</keyword>
<feature type="signal peptide" evidence="4">
    <location>
        <begin position="1"/>
        <end position="16"/>
    </location>
</feature>